<dbReference type="FunFam" id="3.40.30.10:FF:000001">
    <property type="entry name" value="Thioredoxin"/>
    <property type="match status" value="1"/>
</dbReference>
<dbReference type="GO" id="GO:0015035">
    <property type="term" value="F:protein-disulfide reductase activity"/>
    <property type="evidence" value="ECO:0007669"/>
    <property type="project" value="InterPro"/>
</dbReference>
<evidence type="ECO:0000256" key="6">
    <source>
        <dbReference type="PIRNR" id="PIRNR000077"/>
    </source>
</evidence>
<dbReference type="PANTHER" id="PTHR45663:SF11">
    <property type="entry name" value="GEO12009P1"/>
    <property type="match status" value="1"/>
</dbReference>
<dbReference type="GO" id="GO:0005829">
    <property type="term" value="C:cytosol"/>
    <property type="evidence" value="ECO:0007669"/>
    <property type="project" value="TreeGrafter"/>
</dbReference>
<gene>
    <name evidence="9" type="ORF">HNQ60_003035</name>
</gene>
<dbReference type="PROSITE" id="PS00194">
    <property type="entry name" value="THIOREDOXIN_1"/>
    <property type="match status" value="1"/>
</dbReference>
<evidence type="ECO:0000256" key="4">
    <source>
        <dbReference type="ARBA" id="ARBA00023157"/>
    </source>
</evidence>
<dbReference type="Gene3D" id="3.40.30.10">
    <property type="entry name" value="Glutaredoxin"/>
    <property type="match status" value="1"/>
</dbReference>
<proteinExistence type="inferred from homology"/>
<comment type="caution">
    <text evidence="9">The sequence shown here is derived from an EMBL/GenBank/DDBJ whole genome shotgun (WGS) entry which is preliminary data.</text>
</comment>
<sequence length="114" mass="12352">MSHPNIIPVTDASFDTQVLGAEGPVLVKFEADWCGPCQAMKPMIHDLAEQYGDRLTIATVDIDQNNRTPHRFGVRGVPTVILFDKGQIVGQKVGLPRKADLAGLIESRLSQSAA</sequence>
<keyword evidence="3" id="KW-0249">Electron transport</keyword>
<evidence type="ECO:0000256" key="2">
    <source>
        <dbReference type="ARBA" id="ARBA00022448"/>
    </source>
</evidence>
<evidence type="ECO:0000313" key="10">
    <source>
        <dbReference type="Proteomes" id="UP000588068"/>
    </source>
</evidence>
<name>A0A841HNG5_9GAMM</name>
<evidence type="ECO:0000259" key="8">
    <source>
        <dbReference type="PROSITE" id="PS51352"/>
    </source>
</evidence>
<accession>A0A841HNG5</accession>
<dbReference type="PIRSF" id="PIRSF000077">
    <property type="entry name" value="Thioredoxin"/>
    <property type="match status" value="1"/>
</dbReference>
<dbReference type="InterPro" id="IPR013766">
    <property type="entry name" value="Thioredoxin_domain"/>
</dbReference>
<dbReference type="AlphaFoldDB" id="A0A841HNG5"/>
<protein>
    <recommendedName>
        <fullName evidence="6">Thioredoxin</fullName>
    </recommendedName>
</protein>
<dbReference type="InterPro" id="IPR036249">
    <property type="entry name" value="Thioredoxin-like_sf"/>
</dbReference>
<dbReference type="InterPro" id="IPR017937">
    <property type="entry name" value="Thioredoxin_CS"/>
</dbReference>
<dbReference type="Proteomes" id="UP000588068">
    <property type="component" value="Unassembled WGS sequence"/>
</dbReference>
<keyword evidence="5 7" id="KW-0676">Redox-active center</keyword>
<keyword evidence="4 7" id="KW-1015">Disulfide bond</keyword>
<evidence type="ECO:0000313" key="9">
    <source>
        <dbReference type="EMBL" id="MBB6094154.1"/>
    </source>
</evidence>
<dbReference type="RefSeq" id="WP_184333159.1">
    <property type="nucleotide sequence ID" value="NZ_JACHHZ010000003.1"/>
</dbReference>
<dbReference type="PROSITE" id="PS51352">
    <property type="entry name" value="THIOREDOXIN_2"/>
    <property type="match status" value="1"/>
</dbReference>
<feature type="domain" description="Thioredoxin" evidence="8">
    <location>
        <begin position="1"/>
        <end position="114"/>
    </location>
</feature>
<keyword evidence="10" id="KW-1185">Reference proteome</keyword>
<comment type="similarity">
    <text evidence="1 6">Belongs to the thioredoxin family.</text>
</comment>
<evidence type="ECO:0000256" key="3">
    <source>
        <dbReference type="ARBA" id="ARBA00022982"/>
    </source>
</evidence>
<organism evidence="9 10">
    <name type="scientific">Povalibacter uvarum</name>
    <dbReference type="NCBI Taxonomy" id="732238"/>
    <lineage>
        <taxon>Bacteria</taxon>
        <taxon>Pseudomonadati</taxon>
        <taxon>Pseudomonadota</taxon>
        <taxon>Gammaproteobacteria</taxon>
        <taxon>Steroidobacterales</taxon>
        <taxon>Steroidobacteraceae</taxon>
        <taxon>Povalibacter</taxon>
    </lineage>
</organism>
<dbReference type="CDD" id="cd02947">
    <property type="entry name" value="TRX_family"/>
    <property type="match status" value="1"/>
</dbReference>
<dbReference type="PRINTS" id="PR00421">
    <property type="entry name" value="THIOREDOXIN"/>
</dbReference>
<evidence type="ECO:0000256" key="1">
    <source>
        <dbReference type="ARBA" id="ARBA00008987"/>
    </source>
</evidence>
<dbReference type="InterPro" id="IPR005746">
    <property type="entry name" value="Thioredoxin"/>
</dbReference>
<dbReference type="GO" id="GO:0045454">
    <property type="term" value="P:cell redox homeostasis"/>
    <property type="evidence" value="ECO:0007669"/>
    <property type="project" value="TreeGrafter"/>
</dbReference>
<feature type="disulfide bond" description="Redox-active" evidence="7">
    <location>
        <begin position="34"/>
        <end position="37"/>
    </location>
</feature>
<dbReference type="SUPFAM" id="SSF52833">
    <property type="entry name" value="Thioredoxin-like"/>
    <property type="match status" value="1"/>
</dbReference>
<reference evidence="9 10" key="1">
    <citation type="submission" date="2020-08" db="EMBL/GenBank/DDBJ databases">
        <title>Genomic Encyclopedia of Type Strains, Phase IV (KMG-IV): sequencing the most valuable type-strain genomes for metagenomic binning, comparative biology and taxonomic classification.</title>
        <authorList>
            <person name="Goeker M."/>
        </authorList>
    </citation>
    <scope>NUCLEOTIDE SEQUENCE [LARGE SCALE GENOMIC DNA]</scope>
    <source>
        <strain evidence="9 10">DSM 26723</strain>
    </source>
</reference>
<dbReference type="Pfam" id="PF00085">
    <property type="entry name" value="Thioredoxin"/>
    <property type="match status" value="1"/>
</dbReference>
<evidence type="ECO:0000256" key="7">
    <source>
        <dbReference type="PIRSR" id="PIRSR000077-4"/>
    </source>
</evidence>
<dbReference type="PANTHER" id="PTHR45663">
    <property type="entry name" value="GEO12009P1"/>
    <property type="match status" value="1"/>
</dbReference>
<evidence type="ECO:0000256" key="5">
    <source>
        <dbReference type="ARBA" id="ARBA00023284"/>
    </source>
</evidence>
<keyword evidence="2" id="KW-0813">Transport</keyword>
<dbReference type="EMBL" id="JACHHZ010000003">
    <property type="protein sequence ID" value="MBB6094154.1"/>
    <property type="molecule type" value="Genomic_DNA"/>
</dbReference>